<evidence type="ECO:0000256" key="3">
    <source>
        <dbReference type="ARBA" id="ARBA00022692"/>
    </source>
</evidence>
<evidence type="ECO:0000259" key="10">
    <source>
        <dbReference type="Pfam" id="PF23598"/>
    </source>
</evidence>
<evidence type="ECO:0000256" key="5">
    <source>
        <dbReference type="ARBA" id="ARBA00022737"/>
    </source>
</evidence>
<keyword evidence="5" id="KW-0677">Repeat</keyword>
<reference evidence="11 12" key="1">
    <citation type="journal article" date="2018" name="PLoS Genet.">
        <title>Population sequencing reveals clonal diversity and ancestral inbreeding in the grapevine cultivar Chardonnay.</title>
        <authorList>
            <person name="Roach M.J."/>
            <person name="Johnson D.L."/>
            <person name="Bohlmann J."/>
            <person name="van Vuuren H.J."/>
            <person name="Jones S.J."/>
            <person name="Pretorius I.S."/>
            <person name="Schmidt S.A."/>
            <person name="Borneman A.R."/>
        </authorList>
    </citation>
    <scope>NUCLEOTIDE SEQUENCE [LARGE SCALE GENOMIC DNA]</scope>
    <source>
        <strain evidence="12">cv. Chardonnay</strain>
        <tissue evidence="11">Leaf</tissue>
    </source>
</reference>
<name>A0A438EPL6_VITVI</name>
<evidence type="ECO:0000313" key="12">
    <source>
        <dbReference type="Proteomes" id="UP000288805"/>
    </source>
</evidence>
<dbReference type="InterPro" id="IPR001611">
    <property type="entry name" value="Leu-rich_rpt"/>
</dbReference>
<evidence type="ECO:0000256" key="7">
    <source>
        <dbReference type="ARBA" id="ARBA00023136"/>
    </source>
</evidence>
<dbReference type="AlphaFoldDB" id="A0A438EPL6"/>
<keyword evidence="4" id="KW-0732">Signal</keyword>
<dbReference type="FunFam" id="3.80.10.10:FF:000400">
    <property type="entry name" value="Nuclear pore complex protein NUP107"/>
    <property type="match status" value="1"/>
</dbReference>
<accession>A0A438EPL6</accession>
<feature type="domain" description="Disease resistance R13L4/SHOC-2-like LRR" evidence="10">
    <location>
        <begin position="159"/>
        <end position="367"/>
    </location>
</feature>
<dbReference type="SMART" id="SM00369">
    <property type="entry name" value="LRR_TYP"/>
    <property type="match status" value="4"/>
</dbReference>
<evidence type="ECO:0000259" key="9">
    <source>
        <dbReference type="Pfam" id="PF08263"/>
    </source>
</evidence>
<evidence type="ECO:0000256" key="1">
    <source>
        <dbReference type="ARBA" id="ARBA00004370"/>
    </source>
</evidence>
<dbReference type="GO" id="GO:0016020">
    <property type="term" value="C:membrane"/>
    <property type="evidence" value="ECO:0007669"/>
    <property type="project" value="UniProtKB-SubCell"/>
</dbReference>
<dbReference type="PROSITE" id="PS51450">
    <property type="entry name" value="LRR"/>
    <property type="match status" value="1"/>
</dbReference>
<dbReference type="InterPro" id="IPR013210">
    <property type="entry name" value="LRR_N_plant-typ"/>
</dbReference>
<sequence>MRVVRKWSPTGQRPCTTDIPILISKTHAEAQGPTHFPTPPPQRPLLLFQIQKGDREVMPLLQFLALLAMSHLSLLLLFSVFSATHALTLPSDVSALQSFKASIKPSSVSPWSCLASWNFSTDPCSVPRRTHFTCGISCSADSTRVISITLDPAGYAGALSPAIAKLTQLTVLDLSDNSFSGYVPSALSSLSNLQILTLRSNSFSGPLPQAITAIKSLESLDISHNFLSGSLPKTMVSLSSLRRLDLSFNRITGTLPKLPSSLSELALRSNSLSGYLLKSSFDGLTRLEVVELSANAFTGPIQSWFFLLPSLQQVNLANNSFTGLAILKPTASDLVAVDLGFNQIKGYVPTNFSAFPLLSSLSLRYNQLRGPIPMDYSKKETLKRLFLDGNFLNGKAPVGFFSGWSGVSGSLGDNCLQSCPTSSQLCLPSQKPNSICKQAYGGKPRS</sequence>
<feature type="domain" description="Leucine-rich repeat-containing N-terminal plant-type" evidence="9">
    <location>
        <begin position="90"/>
        <end position="125"/>
    </location>
</feature>
<dbReference type="InterPro" id="IPR053213">
    <property type="entry name" value="RLP29"/>
</dbReference>
<keyword evidence="7 8" id="KW-0472">Membrane</keyword>
<keyword evidence="2" id="KW-0433">Leucine-rich repeat</keyword>
<dbReference type="Pfam" id="PF23598">
    <property type="entry name" value="LRR_14"/>
    <property type="match status" value="1"/>
</dbReference>
<dbReference type="PRINTS" id="PR00019">
    <property type="entry name" value="LEURICHRPT"/>
</dbReference>
<evidence type="ECO:0000256" key="6">
    <source>
        <dbReference type="ARBA" id="ARBA00022989"/>
    </source>
</evidence>
<gene>
    <name evidence="11" type="primary">DRT100_11</name>
    <name evidence="11" type="ORF">CK203_076781</name>
</gene>
<dbReference type="InterPro" id="IPR003591">
    <property type="entry name" value="Leu-rich_rpt_typical-subtyp"/>
</dbReference>
<comment type="caution">
    <text evidence="11">The sequence shown here is derived from an EMBL/GenBank/DDBJ whole genome shotgun (WGS) entry which is preliminary data.</text>
</comment>
<feature type="transmembrane region" description="Helical" evidence="8">
    <location>
        <begin position="60"/>
        <end position="81"/>
    </location>
</feature>
<dbReference type="InterPro" id="IPR055414">
    <property type="entry name" value="LRR_R13L4/SHOC2-like"/>
</dbReference>
<evidence type="ECO:0000256" key="2">
    <source>
        <dbReference type="ARBA" id="ARBA00022614"/>
    </source>
</evidence>
<dbReference type="Gene3D" id="3.80.10.10">
    <property type="entry name" value="Ribonuclease Inhibitor"/>
    <property type="match status" value="3"/>
</dbReference>
<dbReference type="PANTHER" id="PTHR48009:SF9">
    <property type="entry name" value="LRR RECEPTOR-LIKE SERINE_THREONINE-PROTEIN KINASE GSO1"/>
    <property type="match status" value="1"/>
</dbReference>
<dbReference type="InterPro" id="IPR032675">
    <property type="entry name" value="LRR_dom_sf"/>
</dbReference>
<dbReference type="Proteomes" id="UP000288805">
    <property type="component" value="Unassembled WGS sequence"/>
</dbReference>
<keyword evidence="6 8" id="KW-1133">Transmembrane helix</keyword>
<comment type="subcellular location">
    <subcellularLocation>
        <location evidence="1">Membrane</location>
    </subcellularLocation>
</comment>
<evidence type="ECO:0000313" key="11">
    <source>
        <dbReference type="EMBL" id="RVW49617.1"/>
    </source>
</evidence>
<evidence type="ECO:0000256" key="4">
    <source>
        <dbReference type="ARBA" id="ARBA00022729"/>
    </source>
</evidence>
<keyword evidence="3 8" id="KW-0812">Transmembrane</keyword>
<evidence type="ECO:0000256" key="8">
    <source>
        <dbReference type="SAM" id="Phobius"/>
    </source>
</evidence>
<dbReference type="Pfam" id="PF08263">
    <property type="entry name" value="LRRNT_2"/>
    <property type="match status" value="1"/>
</dbReference>
<protein>
    <submittedName>
        <fullName evidence="11">DNA damage-repair/toleration protein DRT100</fullName>
    </submittedName>
</protein>
<dbReference type="EMBL" id="QGNW01001221">
    <property type="protein sequence ID" value="RVW49617.1"/>
    <property type="molecule type" value="Genomic_DNA"/>
</dbReference>
<proteinExistence type="predicted"/>
<dbReference type="SUPFAM" id="SSF52047">
    <property type="entry name" value="RNI-like"/>
    <property type="match status" value="1"/>
</dbReference>
<dbReference type="PANTHER" id="PTHR48009">
    <property type="entry name" value="LEUCINE-RICH REPEAT (LRR) FAMILY PROTEIN"/>
    <property type="match status" value="1"/>
</dbReference>
<organism evidence="11 12">
    <name type="scientific">Vitis vinifera</name>
    <name type="common">Grape</name>
    <dbReference type="NCBI Taxonomy" id="29760"/>
    <lineage>
        <taxon>Eukaryota</taxon>
        <taxon>Viridiplantae</taxon>
        <taxon>Streptophyta</taxon>
        <taxon>Embryophyta</taxon>
        <taxon>Tracheophyta</taxon>
        <taxon>Spermatophyta</taxon>
        <taxon>Magnoliopsida</taxon>
        <taxon>eudicotyledons</taxon>
        <taxon>Gunneridae</taxon>
        <taxon>Pentapetalae</taxon>
        <taxon>rosids</taxon>
        <taxon>Vitales</taxon>
        <taxon>Vitaceae</taxon>
        <taxon>Viteae</taxon>
        <taxon>Vitis</taxon>
    </lineage>
</organism>